<dbReference type="SUPFAM" id="SSF53822">
    <property type="entry name" value="Periplasmic binding protein-like I"/>
    <property type="match status" value="1"/>
</dbReference>
<dbReference type="EMBL" id="JBEDUW010000002">
    <property type="protein sequence ID" value="KAK9944405.1"/>
    <property type="molecule type" value="Genomic_DNA"/>
</dbReference>
<evidence type="ECO:0000256" key="3">
    <source>
        <dbReference type="ARBA" id="ARBA00022989"/>
    </source>
</evidence>
<comment type="subcellular location">
    <subcellularLocation>
        <location evidence="1">Membrane</location>
    </subcellularLocation>
</comment>
<keyword evidence="4" id="KW-0472">Membrane</keyword>
<feature type="chain" id="PRO_5044025048" description="Receptor ligand binding region domain-containing protein" evidence="5">
    <location>
        <begin position="22"/>
        <end position="147"/>
    </location>
</feature>
<keyword evidence="5" id="KW-0732">Signal</keyword>
<dbReference type="PANTHER" id="PTHR34836:SF7">
    <property type="entry name" value="RECEPTOR LIGAND BINDING REGION DOMAIN-CONTAINING PROTEIN"/>
    <property type="match status" value="1"/>
</dbReference>
<dbReference type="Pfam" id="PF01094">
    <property type="entry name" value="ANF_receptor"/>
    <property type="match status" value="1"/>
</dbReference>
<gene>
    <name evidence="7" type="ORF">M0R45_009975</name>
</gene>
<dbReference type="Proteomes" id="UP001457282">
    <property type="component" value="Unassembled WGS sequence"/>
</dbReference>
<dbReference type="Gene3D" id="3.40.50.2300">
    <property type="match status" value="1"/>
</dbReference>
<dbReference type="GO" id="GO:0016020">
    <property type="term" value="C:membrane"/>
    <property type="evidence" value="ECO:0007669"/>
    <property type="project" value="UniProtKB-SubCell"/>
</dbReference>
<evidence type="ECO:0000256" key="4">
    <source>
        <dbReference type="ARBA" id="ARBA00023136"/>
    </source>
</evidence>
<dbReference type="InterPro" id="IPR015683">
    <property type="entry name" value="Ionotropic_Glu_rcpt"/>
</dbReference>
<keyword evidence="3" id="KW-1133">Transmembrane helix</keyword>
<evidence type="ECO:0000256" key="1">
    <source>
        <dbReference type="ARBA" id="ARBA00004370"/>
    </source>
</evidence>
<evidence type="ECO:0000313" key="8">
    <source>
        <dbReference type="Proteomes" id="UP001457282"/>
    </source>
</evidence>
<keyword evidence="2" id="KW-0812">Transmembrane</keyword>
<evidence type="ECO:0000313" key="7">
    <source>
        <dbReference type="EMBL" id="KAK9944405.1"/>
    </source>
</evidence>
<feature type="signal peptide" evidence="5">
    <location>
        <begin position="1"/>
        <end position="21"/>
    </location>
</feature>
<evidence type="ECO:0000256" key="2">
    <source>
        <dbReference type="ARBA" id="ARBA00022692"/>
    </source>
</evidence>
<dbReference type="AlphaFoldDB" id="A0AAW1Y5Q7"/>
<reference evidence="7 8" key="1">
    <citation type="journal article" date="2023" name="G3 (Bethesda)">
        <title>A chromosome-length genome assembly and annotation of blackberry (Rubus argutus, cv. 'Hillquist').</title>
        <authorList>
            <person name="Bruna T."/>
            <person name="Aryal R."/>
            <person name="Dudchenko O."/>
            <person name="Sargent D.J."/>
            <person name="Mead D."/>
            <person name="Buti M."/>
            <person name="Cavallini A."/>
            <person name="Hytonen T."/>
            <person name="Andres J."/>
            <person name="Pham M."/>
            <person name="Weisz D."/>
            <person name="Mascagni F."/>
            <person name="Usai G."/>
            <person name="Natali L."/>
            <person name="Bassil N."/>
            <person name="Fernandez G.E."/>
            <person name="Lomsadze A."/>
            <person name="Armour M."/>
            <person name="Olukolu B."/>
            <person name="Poorten T."/>
            <person name="Britton C."/>
            <person name="Davik J."/>
            <person name="Ashrafi H."/>
            <person name="Aiden E.L."/>
            <person name="Borodovsky M."/>
            <person name="Worthington M."/>
        </authorList>
    </citation>
    <scope>NUCLEOTIDE SEQUENCE [LARGE SCALE GENOMIC DNA]</scope>
    <source>
        <strain evidence="7">PI 553951</strain>
    </source>
</reference>
<name>A0AAW1Y5Q7_RUBAR</name>
<dbReference type="InterPro" id="IPR028082">
    <property type="entry name" value="Peripla_BP_I"/>
</dbReference>
<accession>A0AAW1Y5Q7</accession>
<keyword evidence="8" id="KW-1185">Reference proteome</keyword>
<sequence length="147" mass="15771">MNPFWLLAILIICISGRSTEGAPRPAVVNVGAMFAVSTINGGVSKIAIKAAEKDVNSDPTILSGTKLSVSIHDSNYSGFLSIMGALKYMESDTVAIIGPQTSVMAHIISHLANELHVPLLSFTALDPTLSSLQYPYFLQLHQMINSR</sequence>
<dbReference type="InterPro" id="IPR001828">
    <property type="entry name" value="ANF_lig-bd_rcpt"/>
</dbReference>
<feature type="domain" description="Receptor ligand binding region" evidence="6">
    <location>
        <begin position="45"/>
        <end position="141"/>
    </location>
</feature>
<comment type="caution">
    <text evidence="7">The sequence shown here is derived from an EMBL/GenBank/DDBJ whole genome shotgun (WGS) entry which is preliminary data.</text>
</comment>
<organism evidence="7 8">
    <name type="scientific">Rubus argutus</name>
    <name type="common">Southern blackberry</name>
    <dbReference type="NCBI Taxonomy" id="59490"/>
    <lineage>
        <taxon>Eukaryota</taxon>
        <taxon>Viridiplantae</taxon>
        <taxon>Streptophyta</taxon>
        <taxon>Embryophyta</taxon>
        <taxon>Tracheophyta</taxon>
        <taxon>Spermatophyta</taxon>
        <taxon>Magnoliopsida</taxon>
        <taxon>eudicotyledons</taxon>
        <taxon>Gunneridae</taxon>
        <taxon>Pentapetalae</taxon>
        <taxon>rosids</taxon>
        <taxon>fabids</taxon>
        <taxon>Rosales</taxon>
        <taxon>Rosaceae</taxon>
        <taxon>Rosoideae</taxon>
        <taxon>Rosoideae incertae sedis</taxon>
        <taxon>Rubus</taxon>
    </lineage>
</organism>
<evidence type="ECO:0000259" key="6">
    <source>
        <dbReference type="Pfam" id="PF01094"/>
    </source>
</evidence>
<evidence type="ECO:0000256" key="5">
    <source>
        <dbReference type="SAM" id="SignalP"/>
    </source>
</evidence>
<dbReference type="PANTHER" id="PTHR34836">
    <property type="entry name" value="OS06G0188250 PROTEIN"/>
    <property type="match status" value="1"/>
</dbReference>
<proteinExistence type="predicted"/>
<protein>
    <recommendedName>
        <fullName evidence="6">Receptor ligand binding region domain-containing protein</fullName>
    </recommendedName>
</protein>